<evidence type="ECO:0000313" key="2">
    <source>
        <dbReference type="Proteomes" id="UP000041254"/>
    </source>
</evidence>
<organism evidence="1 2">
    <name type="scientific">Vitrella brassicaformis (strain CCMP3155)</name>
    <dbReference type="NCBI Taxonomy" id="1169540"/>
    <lineage>
        <taxon>Eukaryota</taxon>
        <taxon>Sar</taxon>
        <taxon>Alveolata</taxon>
        <taxon>Colpodellida</taxon>
        <taxon>Vitrellaceae</taxon>
        <taxon>Vitrella</taxon>
    </lineage>
</organism>
<accession>A0A0G4E8E6</accession>
<reference evidence="1 2" key="1">
    <citation type="submission" date="2014-11" db="EMBL/GenBank/DDBJ databases">
        <authorList>
            <person name="Zhu J."/>
            <person name="Qi W."/>
            <person name="Song R."/>
        </authorList>
    </citation>
    <scope>NUCLEOTIDE SEQUENCE [LARGE SCALE GENOMIC DNA]</scope>
</reference>
<protein>
    <submittedName>
        <fullName evidence="1">Uncharacterized protein</fullName>
    </submittedName>
</protein>
<dbReference type="AlphaFoldDB" id="A0A0G4E8E6"/>
<dbReference type="EMBL" id="CDMY01000040">
    <property type="protein sequence ID" value="CEL92002.1"/>
    <property type="molecule type" value="Genomic_DNA"/>
</dbReference>
<evidence type="ECO:0000313" key="1">
    <source>
        <dbReference type="EMBL" id="CEL92002.1"/>
    </source>
</evidence>
<keyword evidence="2" id="KW-1185">Reference proteome</keyword>
<gene>
    <name evidence="1" type="ORF">Vbra_6740</name>
</gene>
<name>A0A0G4E8E6_VITBC</name>
<proteinExistence type="predicted"/>
<sequence length="240" mass="27109">MVTAADVLKVTADKHLFLNRLEVLRQYSLYSHRLGEGMELTRGVDGMEMLGGRCVTVYTRQTVPGDCPFKDRFDATDPVCKYPSDLSGDNVYCSLRALIIAELVKNARFVTSEFTRRLSVDGEPDESDESHERRRMAHDRLLALMDRSPPLFDCRTIDYIGIARISHRLVILCGDKEADAIAAHVLIVNYSSSIHIRLATTEEAQRYCYGLDRFPLTMVIAHKKIDRLAELLPAVASVYI</sequence>
<dbReference type="VEuPathDB" id="CryptoDB:Vbra_6740"/>
<dbReference type="Proteomes" id="UP000041254">
    <property type="component" value="Unassembled WGS sequence"/>
</dbReference>
<dbReference type="PhylomeDB" id="A0A0G4E8E6"/>
<dbReference type="InParanoid" id="A0A0G4E8E6"/>